<feature type="transmembrane region" description="Helical" evidence="6">
    <location>
        <begin position="66"/>
        <end position="87"/>
    </location>
</feature>
<comment type="subcellular location">
    <subcellularLocation>
        <location evidence="1">Membrane</location>
        <topology evidence="1">Multi-pass membrane protein</topology>
    </subcellularLocation>
</comment>
<keyword evidence="9" id="KW-1185">Reference proteome</keyword>
<evidence type="ECO:0000259" key="7">
    <source>
        <dbReference type="Pfam" id="PF00892"/>
    </source>
</evidence>
<evidence type="ECO:0000313" key="9">
    <source>
        <dbReference type="Proteomes" id="UP000282002"/>
    </source>
</evidence>
<feature type="transmembrane region" description="Helical" evidence="6">
    <location>
        <begin position="211"/>
        <end position="232"/>
    </location>
</feature>
<sequence length="285" mass="29617">MSRPMILAAPFLFLVLWSAGFAVAKLGLEHAGPFTLLALRYAIAVLVLLPLLAVLRPPIPKGRAALDIAVTGFLIQVLYFGLCYIAFRSGVSAGGVAIIVCLQPILVSLIAPRLVGESISRLRWLGLGLGLAGALTVILARSGIAAEPPLGILAAVGGLIGMTAGTLYEKRFGVSQHPVPTNLIQYAVGAAFALPLAIATEGLAADWTPELFGVLAYLIIGNSLISITLLLAMIRAGEVARVSALFYLVPPLAALFAWPLLGEAMPPLAWAGMALAAAGVTLARR</sequence>
<dbReference type="InterPro" id="IPR000620">
    <property type="entry name" value="EamA_dom"/>
</dbReference>
<feature type="transmembrane region" description="Helical" evidence="6">
    <location>
        <begin position="34"/>
        <end position="54"/>
    </location>
</feature>
<evidence type="ECO:0000256" key="6">
    <source>
        <dbReference type="SAM" id="Phobius"/>
    </source>
</evidence>
<evidence type="ECO:0000256" key="3">
    <source>
        <dbReference type="ARBA" id="ARBA00022692"/>
    </source>
</evidence>
<dbReference type="PANTHER" id="PTHR32322">
    <property type="entry name" value="INNER MEMBRANE TRANSPORTER"/>
    <property type="match status" value="1"/>
</dbReference>
<evidence type="ECO:0000256" key="1">
    <source>
        <dbReference type="ARBA" id="ARBA00004141"/>
    </source>
</evidence>
<feature type="transmembrane region" description="Helical" evidence="6">
    <location>
        <begin position="124"/>
        <end position="144"/>
    </location>
</feature>
<dbReference type="Proteomes" id="UP000282002">
    <property type="component" value="Chromosome"/>
</dbReference>
<comment type="similarity">
    <text evidence="2">Belongs to the EamA transporter family.</text>
</comment>
<gene>
    <name evidence="8" type="ORF">EI545_13145</name>
</gene>
<dbReference type="OrthoDB" id="9809509at2"/>
<feature type="domain" description="EamA" evidence="7">
    <location>
        <begin position="150"/>
        <end position="283"/>
    </location>
</feature>
<dbReference type="KEGG" id="taw:EI545_13145"/>
<evidence type="ECO:0000313" key="8">
    <source>
        <dbReference type="EMBL" id="AZL59695.1"/>
    </source>
</evidence>
<dbReference type="InterPro" id="IPR037185">
    <property type="entry name" value="EmrE-like"/>
</dbReference>
<dbReference type="SUPFAM" id="SSF103481">
    <property type="entry name" value="Multidrug resistance efflux transporter EmrE"/>
    <property type="match status" value="2"/>
</dbReference>
<dbReference type="RefSeq" id="WP_125325890.1">
    <property type="nucleotide sequence ID" value="NZ_CP034328.1"/>
</dbReference>
<feature type="transmembrane region" description="Helical" evidence="6">
    <location>
        <begin position="267"/>
        <end position="283"/>
    </location>
</feature>
<keyword evidence="3 6" id="KW-0812">Transmembrane</keyword>
<protein>
    <submittedName>
        <fullName evidence="8">DMT family transporter</fullName>
    </submittedName>
</protein>
<feature type="transmembrane region" description="Helical" evidence="6">
    <location>
        <begin position="180"/>
        <end position="199"/>
    </location>
</feature>
<dbReference type="GO" id="GO:0016020">
    <property type="term" value="C:membrane"/>
    <property type="evidence" value="ECO:0007669"/>
    <property type="project" value="UniProtKB-SubCell"/>
</dbReference>
<accession>A0A3S8U844</accession>
<dbReference type="PANTHER" id="PTHR32322:SF2">
    <property type="entry name" value="EAMA DOMAIN-CONTAINING PROTEIN"/>
    <property type="match status" value="1"/>
</dbReference>
<evidence type="ECO:0000256" key="2">
    <source>
        <dbReference type="ARBA" id="ARBA00007362"/>
    </source>
</evidence>
<keyword evidence="5 6" id="KW-0472">Membrane</keyword>
<name>A0A3S8U844_9RHOB</name>
<organism evidence="8 9">
    <name type="scientific">Tabrizicola piscis</name>
    <dbReference type="NCBI Taxonomy" id="2494374"/>
    <lineage>
        <taxon>Bacteria</taxon>
        <taxon>Pseudomonadati</taxon>
        <taxon>Pseudomonadota</taxon>
        <taxon>Alphaproteobacteria</taxon>
        <taxon>Rhodobacterales</taxon>
        <taxon>Paracoccaceae</taxon>
        <taxon>Tabrizicola</taxon>
    </lineage>
</organism>
<dbReference type="EMBL" id="CP034328">
    <property type="protein sequence ID" value="AZL59695.1"/>
    <property type="molecule type" value="Genomic_DNA"/>
</dbReference>
<feature type="transmembrane region" description="Helical" evidence="6">
    <location>
        <begin position="93"/>
        <end position="112"/>
    </location>
</feature>
<dbReference type="InterPro" id="IPR050638">
    <property type="entry name" value="AA-Vitamin_Transporters"/>
</dbReference>
<dbReference type="AlphaFoldDB" id="A0A3S8U844"/>
<dbReference type="Pfam" id="PF00892">
    <property type="entry name" value="EamA"/>
    <property type="match status" value="2"/>
</dbReference>
<feature type="transmembrane region" description="Helical" evidence="6">
    <location>
        <begin position="244"/>
        <end position="261"/>
    </location>
</feature>
<evidence type="ECO:0000256" key="4">
    <source>
        <dbReference type="ARBA" id="ARBA00022989"/>
    </source>
</evidence>
<evidence type="ECO:0000256" key="5">
    <source>
        <dbReference type="ARBA" id="ARBA00023136"/>
    </source>
</evidence>
<feature type="domain" description="EamA" evidence="7">
    <location>
        <begin position="11"/>
        <end position="138"/>
    </location>
</feature>
<feature type="transmembrane region" description="Helical" evidence="6">
    <location>
        <begin position="150"/>
        <end position="168"/>
    </location>
</feature>
<keyword evidence="4 6" id="KW-1133">Transmembrane helix</keyword>
<reference evidence="8 9" key="1">
    <citation type="submission" date="2018-12" db="EMBL/GenBank/DDBJ databases">
        <title>Complete genome sequencing of Tabrizicola sp. K13M18.</title>
        <authorList>
            <person name="Bae J.-W."/>
        </authorList>
    </citation>
    <scope>NUCLEOTIDE SEQUENCE [LARGE SCALE GENOMIC DNA]</scope>
    <source>
        <strain evidence="8 9">K13M18</strain>
    </source>
</reference>
<proteinExistence type="inferred from homology"/>